<comment type="caution">
    <text evidence="10">The sequence shown here is derived from an EMBL/GenBank/DDBJ whole genome shotgun (WGS) entry which is preliminary data.</text>
</comment>
<evidence type="ECO:0000256" key="5">
    <source>
        <dbReference type="ARBA" id="ARBA00023267"/>
    </source>
</evidence>
<name>A0A7C4D5F8_THEPE</name>
<reference evidence="10" key="1">
    <citation type="journal article" date="2020" name="mSystems">
        <title>Genome- and Community-Level Interaction Insights into Carbon Utilization and Element Cycling Functions of Hydrothermarchaeota in Hydrothermal Sediment.</title>
        <authorList>
            <person name="Zhou Z."/>
            <person name="Liu Y."/>
            <person name="Xu W."/>
            <person name="Pan J."/>
            <person name="Luo Z.H."/>
            <person name="Li M."/>
        </authorList>
    </citation>
    <scope>NUCLEOTIDE SEQUENCE</scope>
    <source>
        <strain evidence="10">SpSt-649</strain>
    </source>
</reference>
<dbReference type="FunFam" id="3.40.50.20:FF:000010">
    <property type="entry name" value="Propionyl-CoA carboxylase subunit alpha"/>
    <property type="match status" value="1"/>
</dbReference>
<dbReference type="Pfam" id="PF02785">
    <property type="entry name" value="Biotin_carb_C"/>
    <property type="match status" value="1"/>
</dbReference>
<dbReference type="InterPro" id="IPR005479">
    <property type="entry name" value="CPAse_ATP-bd"/>
</dbReference>
<dbReference type="SUPFAM" id="SSF51246">
    <property type="entry name" value="Rudiment single hybrid motif"/>
    <property type="match status" value="1"/>
</dbReference>
<dbReference type="PANTHER" id="PTHR18866">
    <property type="entry name" value="CARBOXYLASE:PYRUVATE/ACETYL-COA/PROPIONYL-COA CARBOXYLASE"/>
    <property type="match status" value="1"/>
</dbReference>
<dbReference type="Gene3D" id="3.30.470.20">
    <property type="entry name" value="ATP-grasp fold, B domain"/>
    <property type="match status" value="1"/>
</dbReference>
<keyword evidence="3 6" id="KW-0547">Nucleotide-binding</keyword>
<dbReference type="EMBL" id="DTBQ01000074">
    <property type="protein sequence ID" value="HGM46637.1"/>
    <property type="molecule type" value="Genomic_DNA"/>
</dbReference>
<comment type="cofactor">
    <cofactor evidence="1">
        <name>Co(2+)</name>
        <dbReference type="ChEBI" id="CHEBI:48828"/>
    </cofactor>
</comment>
<dbReference type="GO" id="GO:0005524">
    <property type="term" value="F:ATP binding"/>
    <property type="evidence" value="ECO:0007669"/>
    <property type="project" value="UniProtKB-UniRule"/>
</dbReference>
<dbReference type="SUPFAM" id="SSF56059">
    <property type="entry name" value="Glutathione synthetase ATP-binding domain-like"/>
    <property type="match status" value="1"/>
</dbReference>
<dbReference type="InterPro" id="IPR016185">
    <property type="entry name" value="PreATP-grasp_dom_sf"/>
</dbReference>
<sequence length="497" mass="55016">MEPPFRKILIANRGEIAVRIIRTARDMGIRTVAVYSDADANALHALLADEKYRLGPGEPGASYLNMDAIIDVALKSGAEAVHPGYGFLAQNALFAEKVVENGLVWIGPHPDVIKLVGDKLGARRFFSSQGIPIVPGGLNPVDLRDAASYAEEIGYPVVVKPAGGGGGIGMFVAWSEEELEEKMKQAAHLAHAYFKNASVYLEKYFPKAKHIEVQVLGWRGGVIHLFERECSVQRRFQKVIEEAPSPSLSWDERKHVCELAVRAASSCGYTNAGTFEFIFDLDTRSFYLLEVNSRIQVEHPVTEAVTGVDIVEQQIRIAGEGKPTVQQGNVEIHAHAIEARIYAEDPMNSFAPSPGKITFLEIPQGPWVRVDSGVYEGYEIPHFYDPLIMKVITWGSSRAQALSRLLRAVSELRIGGIRHNKYLILKILEHPAFREANYTTRMLEDGELLRGLRNTDEAPLLPSGREAEKGGAAQKRVEQPERVNYWRLLARAGSASL</sequence>
<dbReference type="GO" id="GO:0046872">
    <property type="term" value="F:metal ion binding"/>
    <property type="evidence" value="ECO:0007669"/>
    <property type="project" value="InterPro"/>
</dbReference>
<proteinExistence type="predicted"/>
<dbReference type="Pfam" id="PF00289">
    <property type="entry name" value="Biotin_carb_N"/>
    <property type="match status" value="1"/>
</dbReference>
<dbReference type="InterPro" id="IPR005481">
    <property type="entry name" value="BC-like_N"/>
</dbReference>
<evidence type="ECO:0000259" key="8">
    <source>
        <dbReference type="PROSITE" id="PS50975"/>
    </source>
</evidence>
<evidence type="ECO:0000256" key="7">
    <source>
        <dbReference type="SAM" id="MobiDB-lite"/>
    </source>
</evidence>
<dbReference type="PANTHER" id="PTHR18866:SF33">
    <property type="entry name" value="METHYLCROTONOYL-COA CARBOXYLASE SUBUNIT ALPHA, MITOCHONDRIAL-RELATED"/>
    <property type="match status" value="1"/>
</dbReference>
<dbReference type="InterPro" id="IPR005482">
    <property type="entry name" value="Biotin_COase_C"/>
</dbReference>
<dbReference type="InterPro" id="IPR050856">
    <property type="entry name" value="Biotin_carboxylase_complex"/>
</dbReference>
<dbReference type="Pfam" id="PF02786">
    <property type="entry name" value="CPSase_L_D2"/>
    <property type="match status" value="1"/>
</dbReference>
<dbReference type="InterPro" id="IPR011761">
    <property type="entry name" value="ATP-grasp"/>
</dbReference>
<evidence type="ECO:0000256" key="2">
    <source>
        <dbReference type="ARBA" id="ARBA00022598"/>
    </source>
</evidence>
<accession>A0A7C4D5F8</accession>
<dbReference type="SUPFAM" id="SSF52440">
    <property type="entry name" value="PreATP-grasp domain"/>
    <property type="match status" value="1"/>
</dbReference>
<keyword evidence="4 6" id="KW-0067">ATP-binding</keyword>
<protein>
    <submittedName>
        <fullName evidence="10">ATP-grasp domain-containing protein</fullName>
    </submittedName>
</protein>
<evidence type="ECO:0000256" key="1">
    <source>
        <dbReference type="ARBA" id="ARBA00001941"/>
    </source>
</evidence>
<dbReference type="InterPro" id="IPR011764">
    <property type="entry name" value="Biotin_carboxylation_dom"/>
</dbReference>
<dbReference type="PROSITE" id="PS00866">
    <property type="entry name" value="CPSASE_1"/>
    <property type="match status" value="1"/>
</dbReference>
<dbReference type="PROSITE" id="PS50979">
    <property type="entry name" value="BC"/>
    <property type="match status" value="1"/>
</dbReference>
<evidence type="ECO:0000256" key="3">
    <source>
        <dbReference type="ARBA" id="ARBA00022741"/>
    </source>
</evidence>
<feature type="region of interest" description="Disordered" evidence="7">
    <location>
        <begin position="457"/>
        <end position="476"/>
    </location>
</feature>
<dbReference type="AlphaFoldDB" id="A0A7C4D5F8"/>
<evidence type="ECO:0000256" key="4">
    <source>
        <dbReference type="ARBA" id="ARBA00022840"/>
    </source>
</evidence>
<dbReference type="PROSITE" id="PS50975">
    <property type="entry name" value="ATP_GRASP"/>
    <property type="match status" value="1"/>
</dbReference>
<evidence type="ECO:0000313" key="10">
    <source>
        <dbReference type="EMBL" id="HGM46637.1"/>
    </source>
</evidence>
<evidence type="ECO:0000259" key="9">
    <source>
        <dbReference type="PROSITE" id="PS50979"/>
    </source>
</evidence>
<organism evidence="10">
    <name type="scientific">Thermofilum pendens</name>
    <dbReference type="NCBI Taxonomy" id="2269"/>
    <lineage>
        <taxon>Archaea</taxon>
        <taxon>Thermoproteota</taxon>
        <taxon>Thermoprotei</taxon>
        <taxon>Thermofilales</taxon>
        <taxon>Thermofilaceae</taxon>
        <taxon>Thermofilum</taxon>
    </lineage>
</organism>
<feature type="compositionally biased region" description="Basic and acidic residues" evidence="7">
    <location>
        <begin position="465"/>
        <end position="476"/>
    </location>
</feature>
<dbReference type="SMART" id="SM00878">
    <property type="entry name" value="Biotin_carb_C"/>
    <property type="match status" value="1"/>
</dbReference>
<keyword evidence="5" id="KW-0092">Biotin</keyword>
<evidence type="ECO:0000256" key="6">
    <source>
        <dbReference type="PROSITE-ProRule" id="PRU00409"/>
    </source>
</evidence>
<dbReference type="GO" id="GO:0016874">
    <property type="term" value="F:ligase activity"/>
    <property type="evidence" value="ECO:0007669"/>
    <property type="project" value="UniProtKB-KW"/>
</dbReference>
<feature type="domain" description="Biotin carboxylation" evidence="9">
    <location>
        <begin position="4"/>
        <end position="448"/>
    </location>
</feature>
<keyword evidence="2" id="KW-0436">Ligase</keyword>
<feature type="domain" description="ATP-grasp" evidence="8">
    <location>
        <begin position="123"/>
        <end position="319"/>
    </location>
</feature>
<gene>
    <name evidence="10" type="ORF">ENU21_02630</name>
</gene>
<dbReference type="InterPro" id="IPR011054">
    <property type="entry name" value="Rudment_hybrid_motif"/>
</dbReference>